<feature type="chain" id="PRO_5045661346" evidence="2">
    <location>
        <begin position="28"/>
        <end position="193"/>
    </location>
</feature>
<dbReference type="SUPFAM" id="SSF53955">
    <property type="entry name" value="Lysozyme-like"/>
    <property type="match status" value="1"/>
</dbReference>
<evidence type="ECO:0000313" key="4">
    <source>
        <dbReference type="EMBL" id="UTW04784.1"/>
    </source>
</evidence>
<sequence length="193" mass="22346">MFTIDRTLSVRLTITFLLMLLSLPLLAATQEVDPQLREALKQAFAESSSFEDRFAAEVWLTDMSGRTQRYVTSDLERIEILRTVHAEARRVELPVSLLLGVIHTESLFNRFAVSVVGAQGLMQVMPFWKKEIGRNDDNLTNIKTNLRYGATILKYYLKRSKGNLTEALARYNGSYGKVWYPEKVYRNQRRYED</sequence>
<keyword evidence="5" id="KW-1185">Reference proteome</keyword>
<evidence type="ECO:0000259" key="3">
    <source>
        <dbReference type="Pfam" id="PF01464"/>
    </source>
</evidence>
<dbReference type="PANTHER" id="PTHR37423:SF2">
    <property type="entry name" value="MEMBRANE-BOUND LYTIC MUREIN TRANSGLYCOSYLASE C"/>
    <property type="match status" value="1"/>
</dbReference>
<feature type="signal peptide" evidence="2">
    <location>
        <begin position="1"/>
        <end position="27"/>
    </location>
</feature>
<feature type="domain" description="Transglycosylase SLT" evidence="3">
    <location>
        <begin position="85"/>
        <end position="188"/>
    </location>
</feature>
<evidence type="ECO:0000256" key="2">
    <source>
        <dbReference type="SAM" id="SignalP"/>
    </source>
</evidence>
<name>A0ABY5GYC7_9GAMM</name>
<dbReference type="EMBL" id="CP073344">
    <property type="protein sequence ID" value="UTW04784.1"/>
    <property type="molecule type" value="Genomic_DNA"/>
</dbReference>
<comment type="similarity">
    <text evidence="1">Belongs to the transglycosylase Slt family.</text>
</comment>
<accession>A0ABY5GYC7</accession>
<dbReference type="Pfam" id="PF01464">
    <property type="entry name" value="SLT"/>
    <property type="match status" value="1"/>
</dbReference>
<reference evidence="4" key="1">
    <citation type="submission" date="2021-04" db="EMBL/GenBank/DDBJ databases">
        <title>Oceanospirillales bacteria with DddD are important DMSP degraders in coastal seawater.</title>
        <authorList>
            <person name="Liu J."/>
        </authorList>
    </citation>
    <scope>NUCLEOTIDE SEQUENCE</scope>
    <source>
        <strain evidence="4">GY6</strain>
    </source>
</reference>
<dbReference type="InterPro" id="IPR023346">
    <property type="entry name" value="Lysozyme-like_dom_sf"/>
</dbReference>
<evidence type="ECO:0000313" key="5">
    <source>
        <dbReference type="Proteomes" id="UP001059950"/>
    </source>
</evidence>
<gene>
    <name evidence="4" type="ORF">KDX31_07235</name>
</gene>
<dbReference type="PANTHER" id="PTHR37423">
    <property type="entry name" value="SOLUBLE LYTIC MUREIN TRANSGLYCOSYLASE-RELATED"/>
    <property type="match status" value="1"/>
</dbReference>
<keyword evidence="2" id="KW-0732">Signal</keyword>
<evidence type="ECO:0000256" key="1">
    <source>
        <dbReference type="ARBA" id="ARBA00007734"/>
    </source>
</evidence>
<dbReference type="InterPro" id="IPR008258">
    <property type="entry name" value="Transglycosylase_SLT_dom_1"/>
</dbReference>
<proteinExistence type="inferred from homology"/>
<dbReference type="Gene3D" id="1.10.530.10">
    <property type="match status" value="1"/>
</dbReference>
<dbReference type="CDD" id="cd00254">
    <property type="entry name" value="LT-like"/>
    <property type="match status" value="1"/>
</dbReference>
<protein>
    <submittedName>
        <fullName evidence="4">Lytic transglycosylase domain-containing protein</fullName>
    </submittedName>
</protein>
<dbReference type="Proteomes" id="UP001059950">
    <property type="component" value="Chromosome"/>
</dbReference>
<organism evidence="4 5">
    <name type="scientific">Amphritea atlantica</name>
    <dbReference type="NCBI Taxonomy" id="355243"/>
    <lineage>
        <taxon>Bacteria</taxon>
        <taxon>Pseudomonadati</taxon>
        <taxon>Pseudomonadota</taxon>
        <taxon>Gammaproteobacteria</taxon>
        <taxon>Oceanospirillales</taxon>
        <taxon>Oceanospirillaceae</taxon>
        <taxon>Amphritea</taxon>
    </lineage>
</organism>